<organism evidence="6 7">
    <name type="scientific">Candidatus Bealeia paramacronuclearis</name>
    <dbReference type="NCBI Taxonomy" id="1921001"/>
    <lineage>
        <taxon>Bacteria</taxon>
        <taxon>Pseudomonadati</taxon>
        <taxon>Pseudomonadota</taxon>
        <taxon>Alphaproteobacteria</taxon>
        <taxon>Holosporales</taxon>
        <taxon>Holosporaceae</taxon>
        <taxon>Candidatus Bealeia</taxon>
    </lineage>
</organism>
<dbReference type="Gene3D" id="3.40.50.1000">
    <property type="entry name" value="HAD superfamily/HAD-like"/>
    <property type="match status" value="1"/>
</dbReference>
<gene>
    <name evidence="6" type="ORF">Bealeia1_01322</name>
</gene>
<evidence type="ECO:0000313" key="6">
    <source>
        <dbReference type="EMBL" id="WVX67125.1"/>
    </source>
</evidence>
<dbReference type="InterPro" id="IPR023198">
    <property type="entry name" value="PGP-like_dom2"/>
</dbReference>
<dbReference type="CDD" id="cd07505">
    <property type="entry name" value="HAD_BPGM-like"/>
    <property type="match status" value="1"/>
</dbReference>
<dbReference type="InterPro" id="IPR051600">
    <property type="entry name" value="Beta-PGM-like"/>
</dbReference>
<dbReference type="Proteomes" id="UP001330434">
    <property type="component" value="Chromosome"/>
</dbReference>
<dbReference type="InterPro" id="IPR023214">
    <property type="entry name" value="HAD_sf"/>
</dbReference>
<evidence type="ECO:0000256" key="5">
    <source>
        <dbReference type="ARBA" id="ARBA00023277"/>
    </source>
</evidence>
<protein>
    <submittedName>
        <fullName evidence="6">HAD family phosphatase</fullName>
    </submittedName>
</protein>
<dbReference type="PANTHER" id="PTHR46193:SF18">
    <property type="entry name" value="HEXITOL PHOSPHATASE B"/>
    <property type="match status" value="1"/>
</dbReference>
<dbReference type="SUPFAM" id="SSF56784">
    <property type="entry name" value="HAD-like"/>
    <property type="match status" value="1"/>
</dbReference>
<comment type="cofactor">
    <cofactor evidence="1">
        <name>Mg(2+)</name>
        <dbReference type="ChEBI" id="CHEBI:18420"/>
    </cofactor>
</comment>
<keyword evidence="5" id="KW-0119">Carbohydrate metabolism</keyword>
<evidence type="ECO:0000256" key="3">
    <source>
        <dbReference type="ARBA" id="ARBA00022723"/>
    </source>
</evidence>
<reference evidence="6 7" key="1">
    <citation type="journal article" date="2024" name="Environ. Microbiol.">
        <title>Novel evolutionary insights on the interactions of the Holosporales (Alphaproteobacteria) with eukaryotic hosts from comparative genomics.</title>
        <authorList>
            <person name="Giovannini M."/>
            <person name="Petroni G."/>
            <person name="Castelli M."/>
        </authorList>
    </citation>
    <scope>NUCLEOTIDE SEQUENCE [LARGE SCALE GENOMIC DNA]</scope>
    <source>
        <strain evidence="6 7">US_Bl 15I1</strain>
    </source>
</reference>
<keyword evidence="3" id="KW-0479">Metal-binding</keyword>
<dbReference type="PANTHER" id="PTHR46193">
    <property type="entry name" value="6-PHOSPHOGLUCONATE PHOSPHATASE"/>
    <property type="match status" value="1"/>
</dbReference>
<dbReference type="InterPro" id="IPR036412">
    <property type="entry name" value="HAD-like_sf"/>
</dbReference>
<evidence type="ECO:0000256" key="2">
    <source>
        <dbReference type="ARBA" id="ARBA00006171"/>
    </source>
</evidence>
<name>A0ABZ2C708_9PROT</name>
<evidence type="ECO:0000256" key="4">
    <source>
        <dbReference type="ARBA" id="ARBA00022842"/>
    </source>
</evidence>
<evidence type="ECO:0000313" key="7">
    <source>
        <dbReference type="Proteomes" id="UP001330434"/>
    </source>
</evidence>
<keyword evidence="4" id="KW-0460">Magnesium</keyword>
<dbReference type="RefSeq" id="WP_331255910.1">
    <property type="nucleotide sequence ID" value="NZ_CP133270.1"/>
</dbReference>
<comment type="similarity">
    <text evidence="2">Belongs to the HAD-like hydrolase superfamily. CbbY/CbbZ/Gph/YieH family.</text>
</comment>
<dbReference type="SFLD" id="SFLDS00003">
    <property type="entry name" value="Haloacid_Dehalogenase"/>
    <property type="match status" value="1"/>
</dbReference>
<accession>A0ABZ2C708</accession>
<keyword evidence="7" id="KW-1185">Reference proteome</keyword>
<evidence type="ECO:0000256" key="1">
    <source>
        <dbReference type="ARBA" id="ARBA00001946"/>
    </source>
</evidence>
<sequence>MSQFWLLLDFDNTLMKTEHLAVPSLILRFNEMYQDRIGRSLTLAEFKTHFHGQARENLCENLSRHFGIQIDYRDLYRDREWHIMEILRHEKVEMAPGLIPALQRLQKEGFQFAFVSNNPIQRGLAAMRNAQNGEGETLARFFGTAFFEAGDIQKPKPDVYLRAMTQLETNPAFCFAIEDSVTGASAAVNADIPTLGYTYFADNPGEMAQKLKSKGVLETFSDWDSLANYLILEKQSNSPKFFKGAFDVS</sequence>
<dbReference type="SFLD" id="SFLDG01129">
    <property type="entry name" value="C1.5:_HAD__Beta-PGM__Phosphata"/>
    <property type="match status" value="1"/>
</dbReference>
<dbReference type="Pfam" id="PF00702">
    <property type="entry name" value="Hydrolase"/>
    <property type="match status" value="1"/>
</dbReference>
<proteinExistence type="inferred from homology"/>
<dbReference type="Gene3D" id="1.10.150.240">
    <property type="entry name" value="Putative phosphatase, domain 2"/>
    <property type="match status" value="1"/>
</dbReference>
<dbReference type="EMBL" id="CP133270">
    <property type="protein sequence ID" value="WVX67125.1"/>
    <property type="molecule type" value="Genomic_DNA"/>
</dbReference>